<feature type="transmembrane region" description="Helical" evidence="1">
    <location>
        <begin position="12"/>
        <end position="37"/>
    </location>
</feature>
<keyword evidence="1" id="KW-1133">Transmembrane helix</keyword>
<organism evidence="2">
    <name type="scientific">Pithovirus LCPAC102</name>
    <dbReference type="NCBI Taxonomy" id="2506587"/>
    <lineage>
        <taxon>Viruses</taxon>
        <taxon>Pithoviruses</taxon>
    </lineage>
</organism>
<name>A0A4D5XF65_9VIRU</name>
<evidence type="ECO:0000256" key="1">
    <source>
        <dbReference type="SAM" id="Phobius"/>
    </source>
</evidence>
<dbReference type="EMBL" id="MK500470">
    <property type="protein sequence ID" value="QBK90250.1"/>
    <property type="molecule type" value="Genomic_DNA"/>
</dbReference>
<evidence type="ECO:0000313" key="2">
    <source>
        <dbReference type="EMBL" id="QBK90250.1"/>
    </source>
</evidence>
<gene>
    <name evidence="2" type="ORF">LCPAC102_01630</name>
</gene>
<sequence>MNNIYYNKSEIGIYIVLIIITIVGYILFIFLSIYFLFIPAIRANSIFNNIFELGNVAINDFINISNKISKTNAETQAIAVGFCELNNGLSEGVKELFWGNSFDNFCENLDIVIPESCE</sequence>
<keyword evidence="1" id="KW-0472">Membrane</keyword>
<proteinExistence type="predicted"/>
<keyword evidence="1" id="KW-0812">Transmembrane</keyword>
<reference evidence="2" key="1">
    <citation type="journal article" date="2019" name="MBio">
        <title>Virus Genomes from Deep Sea Sediments Expand the Ocean Megavirome and Support Independent Origins of Viral Gigantism.</title>
        <authorList>
            <person name="Backstrom D."/>
            <person name="Yutin N."/>
            <person name="Jorgensen S.L."/>
            <person name="Dharamshi J."/>
            <person name="Homa F."/>
            <person name="Zaremba-Niedwiedzka K."/>
            <person name="Spang A."/>
            <person name="Wolf Y.I."/>
            <person name="Koonin E.V."/>
            <person name="Ettema T.J."/>
        </authorList>
    </citation>
    <scope>NUCLEOTIDE SEQUENCE</scope>
</reference>
<protein>
    <submittedName>
        <fullName evidence="2">Uncharacterized protein</fullName>
    </submittedName>
</protein>
<accession>A0A4D5XF65</accession>